<evidence type="ECO:0000256" key="1">
    <source>
        <dbReference type="PROSITE-ProRule" id="PRU00339"/>
    </source>
</evidence>
<feature type="signal peptide" evidence="2">
    <location>
        <begin position="1"/>
        <end position="22"/>
    </location>
</feature>
<dbReference type="Proteomes" id="UP001589683">
    <property type="component" value="Unassembled WGS sequence"/>
</dbReference>
<keyword evidence="2" id="KW-0732">Signal</keyword>
<dbReference type="Gene3D" id="1.25.40.10">
    <property type="entry name" value="Tetratricopeptide repeat domain"/>
    <property type="match status" value="1"/>
</dbReference>
<dbReference type="EMBL" id="JBHMEA010000007">
    <property type="protein sequence ID" value="MFB9230546.1"/>
    <property type="molecule type" value="Genomic_DNA"/>
</dbReference>
<accession>A0ABV5JAS2</accession>
<feature type="chain" id="PRO_5045808451" evidence="2">
    <location>
        <begin position="23"/>
        <end position="189"/>
    </location>
</feature>
<dbReference type="InterPro" id="IPR011990">
    <property type="entry name" value="TPR-like_helical_dom_sf"/>
</dbReference>
<evidence type="ECO:0000313" key="3">
    <source>
        <dbReference type="EMBL" id="MFB9230546.1"/>
    </source>
</evidence>
<keyword evidence="4" id="KW-1185">Reference proteome</keyword>
<dbReference type="SMART" id="SM00028">
    <property type="entry name" value="TPR"/>
    <property type="match status" value="2"/>
</dbReference>
<dbReference type="SUPFAM" id="SSF48452">
    <property type="entry name" value="TPR-like"/>
    <property type="match status" value="1"/>
</dbReference>
<dbReference type="InterPro" id="IPR019734">
    <property type="entry name" value="TPR_rpt"/>
</dbReference>
<reference evidence="3 4" key="1">
    <citation type="submission" date="2024-09" db="EMBL/GenBank/DDBJ databases">
        <authorList>
            <person name="Sun Q."/>
            <person name="Mori K."/>
        </authorList>
    </citation>
    <scope>NUCLEOTIDE SEQUENCE [LARGE SCALE GENOMIC DNA]</scope>
    <source>
        <strain evidence="3 4">CECT 8726</strain>
    </source>
</reference>
<dbReference type="PROSITE" id="PS51257">
    <property type="entry name" value="PROKAR_LIPOPROTEIN"/>
    <property type="match status" value="1"/>
</dbReference>
<sequence>MIKNWVAMIAAFSLLTACQQTGGLGTSEDSPFAPTGAYDLDSSVDGLIVGHRLMAAGEYQLALRAYNRAAGVQGLNVDTLSAIGSANLKLGRLGQAERSLRLAVEQDDSFPAAWNNLGVILMEKGETGEAEQVFHRAYALDSGESDSIRENLRLAIAKNQNPEYYEGNNNINFELVRRGSSEYLLLSTP</sequence>
<proteinExistence type="predicted"/>
<evidence type="ECO:0000256" key="2">
    <source>
        <dbReference type="SAM" id="SignalP"/>
    </source>
</evidence>
<evidence type="ECO:0000313" key="4">
    <source>
        <dbReference type="Proteomes" id="UP001589683"/>
    </source>
</evidence>
<keyword evidence="1" id="KW-0802">TPR repeat</keyword>
<feature type="repeat" description="TPR" evidence="1">
    <location>
        <begin position="111"/>
        <end position="144"/>
    </location>
</feature>
<organism evidence="3 4">
    <name type="scientific">Pseudohalocynthiibacter aestuariivivens</name>
    <dbReference type="NCBI Taxonomy" id="1591409"/>
    <lineage>
        <taxon>Bacteria</taxon>
        <taxon>Pseudomonadati</taxon>
        <taxon>Pseudomonadota</taxon>
        <taxon>Alphaproteobacteria</taxon>
        <taxon>Rhodobacterales</taxon>
        <taxon>Paracoccaceae</taxon>
        <taxon>Pseudohalocynthiibacter</taxon>
    </lineage>
</organism>
<dbReference type="Pfam" id="PF13432">
    <property type="entry name" value="TPR_16"/>
    <property type="match status" value="1"/>
</dbReference>
<comment type="caution">
    <text evidence="3">The sequence shown here is derived from an EMBL/GenBank/DDBJ whole genome shotgun (WGS) entry which is preliminary data.</text>
</comment>
<name>A0ABV5JAS2_9RHOB</name>
<dbReference type="PROSITE" id="PS50005">
    <property type="entry name" value="TPR"/>
    <property type="match status" value="1"/>
</dbReference>
<gene>
    <name evidence="3" type="ORF">ACFFUT_01950</name>
</gene>
<protein>
    <submittedName>
        <fullName evidence="3">Tetratricopeptide repeat protein</fullName>
    </submittedName>
</protein>